<protein>
    <submittedName>
        <fullName evidence="4">DNA-binding transcriptional regulator AlpA</fullName>
    </submittedName>
</protein>
<accession>A0ABT9Q4R6</accession>
<dbReference type="CDD" id="cd02440">
    <property type="entry name" value="AdoMet_MTases"/>
    <property type="match status" value="1"/>
</dbReference>
<evidence type="ECO:0000313" key="5">
    <source>
        <dbReference type="Proteomes" id="UP001225356"/>
    </source>
</evidence>
<dbReference type="PRINTS" id="PR00507">
    <property type="entry name" value="N12N6MTFRASE"/>
</dbReference>
<dbReference type="Gene3D" id="3.40.50.150">
    <property type="entry name" value="Vaccinia Virus protein VP39"/>
    <property type="match status" value="1"/>
</dbReference>
<dbReference type="RefSeq" id="WP_307555233.1">
    <property type="nucleotide sequence ID" value="NZ_JAUSQU010000001.1"/>
</dbReference>
<comment type="caution">
    <text evidence="4">The sequence shown here is derived from an EMBL/GenBank/DDBJ whole genome shotgun (WGS) entry which is preliminary data.</text>
</comment>
<dbReference type="EMBL" id="JAUSQU010000001">
    <property type="protein sequence ID" value="MDP9841692.1"/>
    <property type="molecule type" value="Genomic_DNA"/>
</dbReference>
<dbReference type="Gene3D" id="3.90.220.20">
    <property type="entry name" value="DNA methylase specificity domains"/>
    <property type="match status" value="1"/>
</dbReference>
<reference evidence="4 5" key="1">
    <citation type="submission" date="2023-07" db="EMBL/GenBank/DDBJ databases">
        <title>Sequencing the genomes of 1000 actinobacteria strains.</title>
        <authorList>
            <person name="Klenk H.-P."/>
        </authorList>
    </citation>
    <scope>NUCLEOTIDE SEQUENCE [LARGE SCALE GENOMIC DNA]</scope>
    <source>
        <strain evidence="4 5">DSM 46740</strain>
    </source>
</reference>
<dbReference type="InterPro" id="IPR044946">
    <property type="entry name" value="Restrct_endonuc_typeI_TRD_sf"/>
</dbReference>
<dbReference type="InterPro" id="IPR052916">
    <property type="entry name" value="Type-I_RE_MTase_Subunit"/>
</dbReference>
<keyword evidence="1" id="KW-0680">Restriction system</keyword>
<sequence>MRRDVQVTAADTARLAGVGRAAVSNWRRRHDDFPQPVGGTATSPAFSLEEIQRWLRSHTEGKEFPADEWLWQDLRVIADDDELAGLLADLGAFLVYMHRQAGDWAKLAAGDDATVARGLPRRVRKVIETFPESLTADRVPLIRSIAGLSAERGAQDTFEFLRERYFEVHSRRVYLTPPEIVALSLDLAGPNADTVFDPSCGTGDYLIGALERRPEVKTMGQEVDQTTARLTAVRLALRSGNADIRTGDSLRADAFSGELVDVVVSNPPFNDRAWGYEELTADPRWEYGLPPRMESELAWVQHALAHLKTDGVAVLLMPPAVGNRKSGRRIRGQLLRRGALRAVVALPAGSVPNVAVALTLWILRRPAEARTPSHVLMIDTSGRPDDYAEVATAAWREFNDGCELDEPGVSRSVPLIDLLDDEVDLTPARYLSTASEDLSPERVTGARNRLVDLLRVLAELVPATATEPQDLPLVPLSELLRRGMLTLHQQASVRSGEESEVPAGSLVLTAEDVVVGRPASGKIPERGVPYEIVTRSGDVAVPQIVRAPLARVLTQGGAVLGTHLSLLRPDPAMLDPDFLAGFLCSSSNLRQYSATSTSIRVDVRRAEVPLLPIEEQRAYGEAFRRLNVFESSLRQAATLGEDLIRLTADGLTHGSVRPSILAEAVLREQDTDEALESESDV</sequence>
<evidence type="ECO:0000256" key="1">
    <source>
        <dbReference type="ARBA" id="ARBA00022747"/>
    </source>
</evidence>
<dbReference type="PROSITE" id="PS00092">
    <property type="entry name" value="N6_MTASE"/>
    <property type="match status" value="1"/>
</dbReference>
<dbReference type="PANTHER" id="PTHR42998:SF1">
    <property type="entry name" value="TYPE I RESTRICTION ENZYME HINDI METHYLASE SUBUNIT"/>
    <property type="match status" value="1"/>
</dbReference>
<evidence type="ECO:0000313" key="4">
    <source>
        <dbReference type="EMBL" id="MDP9841692.1"/>
    </source>
</evidence>
<dbReference type="Proteomes" id="UP001225356">
    <property type="component" value="Unassembled WGS sequence"/>
</dbReference>
<proteinExistence type="predicted"/>
<keyword evidence="5" id="KW-1185">Reference proteome</keyword>
<organism evidence="4 5">
    <name type="scientific">Streptosporangium lutulentum</name>
    <dbReference type="NCBI Taxonomy" id="1461250"/>
    <lineage>
        <taxon>Bacteria</taxon>
        <taxon>Bacillati</taxon>
        <taxon>Actinomycetota</taxon>
        <taxon>Actinomycetes</taxon>
        <taxon>Streptosporangiales</taxon>
        <taxon>Streptosporangiaceae</taxon>
        <taxon>Streptosporangium</taxon>
    </lineage>
</organism>
<dbReference type="InterPro" id="IPR029063">
    <property type="entry name" value="SAM-dependent_MTases_sf"/>
</dbReference>
<dbReference type="PANTHER" id="PTHR42998">
    <property type="entry name" value="TYPE I RESTRICTION ENZYME HINDVIIP M PROTEIN-RELATED"/>
    <property type="match status" value="1"/>
</dbReference>
<dbReference type="GO" id="GO:0003677">
    <property type="term" value="F:DNA binding"/>
    <property type="evidence" value="ECO:0007669"/>
    <property type="project" value="UniProtKB-KW"/>
</dbReference>
<dbReference type="Pfam" id="PF02384">
    <property type="entry name" value="N6_Mtase"/>
    <property type="match status" value="1"/>
</dbReference>
<dbReference type="InterPro" id="IPR002052">
    <property type="entry name" value="DNA_methylase_N6_adenine_CS"/>
</dbReference>
<evidence type="ECO:0000259" key="3">
    <source>
        <dbReference type="Pfam" id="PF02384"/>
    </source>
</evidence>
<keyword evidence="2 4" id="KW-0238">DNA-binding</keyword>
<dbReference type="InterPro" id="IPR003356">
    <property type="entry name" value="DNA_methylase_A-5"/>
</dbReference>
<feature type="domain" description="DNA methylase adenine-specific" evidence="3">
    <location>
        <begin position="156"/>
        <end position="387"/>
    </location>
</feature>
<dbReference type="SUPFAM" id="SSF53335">
    <property type="entry name" value="S-adenosyl-L-methionine-dependent methyltransferases"/>
    <property type="match status" value="1"/>
</dbReference>
<name>A0ABT9Q4R6_9ACTN</name>
<evidence type="ECO:0000256" key="2">
    <source>
        <dbReference type="ARBA" id="ARBA00023125"/>
    </source>
</evidence>
<gene>
    <name evidence="4" type="ORF">J2853_000903</name>
</gene>
<dbReference type="SUPFAM" id="SSF116734">
    <property type="entry name" value="DNA methylase specificity domain"/>
    <property type="match status" value="1"/>
</dbReference>